<keyword evidence="2" id="KW-1185">Reference proteome</keyword>
<organism evidence="1 2">
    <name type="scientific">Dryococelus australis</name>
    <dbReference type="NCBI Taxonomy" id="614101"/>
    <lineage>
        <taxon>Eukaryota</taxon>
        <taxon>Metazoa</taxon>
        <taxon>Ecdysozoa</taxon>
        <taxon>Arthropoda</taxon>
        <taxon>Hexapoda</taxon>
        <taxon>Insecta</taxon>
        <taxon>Pterygota</taxon>
        <taxon>Neoptera</taxon>
        <taxon>Polyneoptera</taxon>
        <taxon>Phasmatodea</taxon>
        <taxon>Verophasmatodea</taxon>
        <taxon>Anareolatae</taxon>
        <taxon>Phasmatidae</taxon>
        <taxon>Eurycanthinae</taxon>
        <taxon>Dryococelus</taxon>
    </lineage>
</organism>
<accession>A0ABQ9HLL9</accession>
<gene>
    <name evidence="1" type="ORF">PR048_010994</name>
</gene>
<dbReference type="EMBL" id="JARBHB010000004">
    <property type="protein sequence ID" value="KAJ8884798.1"/>
    <property type="molecule type" value="Genomic_DNA"/>
</dbReference>
<proteinExistence type="predicted"/>
<dbReference type="Proteomes" id="UP001159363">
    <property type="component" value="Chromosome X"/>
</dbReference>
<name>A0ABQ9HLL9_9NEOP</name>
<evidence type="ECO:0000313" key="1">
    <source>
        <dbReference type="EMBL" id="KAJ8884798.1"/>
    </source>
</evidence>
<sequence length="273" mass="30404">MAVESVMRLLRVFEDCITRLLRKYDAIIMDSIRDIIRADKKSKMNMVNNVAARNNMAEKMATGNNVATRNKLVAGNQIVAVVPWLPITLEKRYSGVSSERKAEFPEFTIIASHLRPPRSNGGYKYVVDRTRNTGGGNGRSPIKPADQRHRPARFPYAKIPLPGHSRQGIEPGLPWWEASRLTAQPPWLHIISRFERSPVSLTRKINADICKVDGAVDVMPKVIDGSTARTIPKEVDGTAGTTPEETHGTAVDPISSGMIEDITDTEYDTDCRR</sequence>
<evidence type="ECO:0000313" key="2">
    <source>
        <dbReference type="Proteomes" id="UP001159363"/>
    </source>
</evidence>
<comment type="caution">
    <text evidence="1">The sequence shown here is derived from an EMBL/GenBank/DDBJ whole genome shotgun (WGS) entry which is preliminary data.</text>
</comment>
<protein>
    <submittedName>
        <fullName evidence="1">Uncharacterized protein</fullName>
    </submittedName>
</protein>
<reference evidence="1 2" key="1">
    <citation type="submission" date="2023-02" db="EMBL/GenBank/DDBJ databases">
        <title>LHISI_Scaffold_Assembly.</title>
        <authorList>
            <person name="Stuart O.P."/>
            <person name="Cleave R."/>
            <person name="Magrath M.J.L."/>
            <person name="Mikheyev A.S."/>
        </authorList>
    </citation>
    <scope>NUCLEOTIDE SEQUENCE [LARGE SCALE GENOMIC DNA]</scope>
    <source>
        <strain evidence="1">Daus_M_001</strain>
        <tissue evidence="1">Leg muscle</tissue>
    </source>
</reference>